<reference evidence="8" key="1">
    <citation type="submission" date="2023-10" db="EMBL/GenBank/DDBJ databases">
        <title>Genome assemblies of two species of porcelain crab, Petrolisthes cinctipes and Petrolisthes manimaculis (Anomura: Porcellanidae).</title>
        <authorList>
            <person name="Angst P."/>
        </authorList>
    </citation>
    <scope>NUCLEOTIDE SEQUENCE</scope>
    <source>
        <strain evidence="8">PB745_01</strain>
        <tissue evidence="8">Gill</tissue>
    </source>
</reference>
<evidence type="ECO:0000313" key="8">
    <source>
        <dbReference type="EMBL" id="KAK3874656.1"/>
    </source>
</evidence>
<keyword evidence="4 5" id="KW-0238">DNA-binding</keyword>
<accession>A0AAE1KGG2</accession>
<keyword evidence="1" id="KW-0479">Metal-binding</keyword>
<keyword evidence="3" id="KW-0862">Zinc</keyword>
<dbReference type="SMART" id="SM00980">
    <property type="entry name" value="THAP"/>
    <property type="match status" value="1"/>
</dbReference>
<dbReference type="PROSITE" id="PS50950">
    <property type="entry name" value="ZF_THAP"/>
    <property type="match status" value="1"/>
</dbReference>
<evidence type="ECO:0000256" key="1">
    <source>
        <dbReference type="ARBA" id="ARBA00022723"/>
    </source>
</evidence>
<evidence type="ECO:0000256" key="4">
    <source>
        <dbReference type="ARBA" id="ARBA00023125"/>
    </source>
</evidence>
<evidence type="ECO:0000313" key="9">
    <source>
        <dbReference type="Proteomes" id="UP001286313"/>
    </source>
</evidence>
<evidence type="ECO:0000256" key="6">
    <source>
        <dbReference type="SAM" id="MobiDB-lite"/>
    </source>
</evidence>
<keyword evidence="2 5" id="KW-0863">Zinc-finger</keyword>
<dbReference type="SUPFAM" id="SSF57716">
    <property type="entry name" value="Glucocorticoid receptor-like (DNA-binding domain)"/>
    <property type="match status" value="1"/>
</dbReference>
<comment type="caution">
    <text evidence="8">The sequence shown here is derived from an EMBL/GenBank/DDBJ whole genome shotgun (WGS) entry which is preliminary data.</text>
</comment>
<dbReference type="Pfam" id="PF05485">
    <property type="entry name" value="THAP"/>
    <property type="match status" value="1"/>
</dbReference>
<dbReference type="SMART" id="SM00692">
    <property type="entry name" value="DM3"/>
    <property type="match status" value="1"/>
</dbReference>
<dbReference type="GO" id="GO:0008270">
    <property type="term" value="F:zinc ion binding"/>
    <property type="evidence" value="ECO:0007669"/>
    <property type="project" value="UniProtKB-KW"/>
</dbReference>
<sequence>MVRCAAYGCKNGDWNIKRNSGITFHRFPNKEKHETRYNKWLRNMRWEKWTPGRRSVICSYHFSAECFDRTGKTVRLRSSAVPTIFDFPSRLCKKLKKRKPPMRRAALSTPTESLDPEPLTREASASPDPSLSTTAVPGPTSPILSPATTSPSLSTTTTPAPTKAHLDVINGRLYRFINVSSGVKEDATGETFVSEALVITTVVNAS</sequence>
<dbReference type="PANTHER" id="PTHR47696:SF1">
    <property type="entry name" value="THAP DOMAIN-CONTAINING PROTEIN 2"/>
    <property type="match status" value="1"/>
</dbReference>
<feature type="compositionally biased region" description="Low complexity" evidence="6">
    <location>
        <begin position="141"/>
        <end position="162"/>
    </location>
</feature>
<evidence type="ECO:0000256" key="3">
    <source>
        <dbReference type="ARBA" id="ARBA00022833"/>
    </source>
</evidence>
<protein>
    <recommendedName>
        <fullName evidence="7">THAP-type domain-containing protein</fullName>
    </recommendedName>
</protein>
<dbReference type="EMBL" id="JAWQEG010002084">
    <property type="protein sequence ID" value="KAK3874656.1"/>
    <property type="molecule type" value="Genomic_DNA"/>
</dbReference>
<dbReference type="InterPro" id="IPR006612">
    <property type="entry name" value="THAP_Znf"/>
</dbReference>
<keyword evidence="9" id="KW-1185">Reference proteome</keyword>
<evidence type="ECO:0000256" key="5">
    <source>
        <dbReference type="PROSITE-ProRule" id="PRU00309"/>
    </source>
</evidence>
<dbReference type="AlphaFoldDB" id="A0AAE1KGG2"/>
<gene>
    <name evidence="8" type="ORF">Pcinc_020408</name>
</gene>
<name>A0AAE1KGG2_PETCI</name>
<feature type="domain" description="THAP-type" evidence="7">
    <location>
        <begin position="1"/>
        <end position="85"/>
    </location>
</feature>
<organism evidence="8 9">
    <name type="scientific">Petrolisthes cinctipes</name>
    <name type="common">Flat porcelain crab</name>
    <dbReference type="NCBI Taxonomy" id="88211"/>
    <lineage>
        <taxon>Eukaryota</taxon>
        <taxon>Metazoa</taxon>
        <taxon>Ecdysozoa</taxon>
        <taxon>Arthropoda</taxon>
        <taxon>Crustacea</taxon>
        <taxon>Multicrustacea</taxon>
        <taxon>Malacostraca</taxon>
        <taxon>Eumalacostraca</taxon>
        <taxon>Eucarida</taxon>
        <taxon>Decapoda</taxon>
        <taxon>Pleocyemata</taxon>
        <taxon>Anomura</taxon>
        <taxon>Galatheoidea</taxon>
        <taxon>Porcellanidae</taxon>
        <taxon>Petrolisthes</taxon>
    </lineage>
</organism>
<proteinExistence type="predicted"/>
<dbReference type="GO" id="GO:0003677">
    <property type="term" value="F:DNA binding"/>
    <property type="evidence" value="ECO:0007669"/>
    <property type="project" value="UniProtKB-UniRule"/>
</dbReference>
<dbReference type="PANTHER" id="PTHR47696">
    <property type="entry name" value="THAP DOMAIN-CONTAINING PROTEIN 2"/>
    <property type="match status" value="1"/>
</dbReference>
<evidence type="ECO:0000256" key="2">
    <source>
        <dbReference type="ARBA" id="ARBA00022771"/>
    </source>
</evidence>
<evidence type="ECO:0000259" key="7">
    <source>
        <dbReference type="PROSITE" id="PS50950"/>
    </source>
</evidence>
<dbReference type="InterPro" id="IPR026521">
    <property type="entry name" value="THAP2"/>
</dbReference>
<feature type="region of interest" description="Disordered" evidence="6">
    <location>
        <begin position="96"/>
        <end position="162"/>
    </location>
</feature>
<dbReference type="Proteomes" id="UP001286313">
    <property type="component" value="Unassembled WGS sequence"/>
</dbReference>